<evidence type="ECO:0000313" key="10">
    <source>
        <dbReference type="EMBL" id="THU97156.1"/>
    </source>
</evidence>
<dbReference type="SUPFAM" id="SSF56645">
    <property type="entry name" value="Acyl-CoA dehydrogenase NM domain-like"/>
    <property type="match status" value="1"/>
</dbReference>
<dbReference type="OrthoDB" id="10251155at2759"/>
<evidence type="ECO:0000256" key="5">
    <source>
        <dbReference type="SAM" id="MobiDB-lite"/>
    </source>
</evidence>
<dbReference type="InterPro" id="IPR053998">
    <property type="entry name" value="ACDH-11_C"/>
</dbReference>
<dbReference type="InterPro" id="IPR009100">
    <property type="entry name" value="AcylCoA_DH/oxidase_NM_dom_sf"/>
</dbReference>
<accession>A0A4S8M4M6</accession>
<evidence type="ECO:0000259" key="9">
    <source>
        <dbReference type="Pfam" id="PF22217"/>
    </source>
</evidence>
<dbReference type="Pfam" id="PF02770">
    <property type="entry name" value="Acyl-CoA_dh_M"/>
    <property type="match status" value="1"/>
</dbReference>
<dbReference type="Proteomes" id="UP000297245">
    <property type="component" value="Unassembled WGS sequence"/>
</dbReference>
<evidence type="ECO:0000259" key="7">
    <source>
        <dbReference type="Pfam" id="PF02770"/>
    </source>
</evidence>
<comment type="cofactor">
    <cofactor evidence="4">
        <name>FAD</name>
        <dbReference type="ChEBI" id="CHEBI:57692"/>
    </cofactor>
</comment>
<feature type="domain" description="Adaptive response protein AidB N-terminal" evidence="8">
    <location>
        <begin position="66"/>
        <end position="162"/>
    </location>
</feature>
<dbReference type="GO" id="GO:0003995">
    <property type="term" value="F:acyl-CoA dehydrogenase activity"/>
    <property type="evidence" value="ECO:0007669"/>
    <property type="project" value="TreeGrafter"/>
</dbReference>
<reference evidence="10 11" key="1">
    <citation type="journal article" date="2019" name="Nat. Ecol. Evol.">
        <title>Megaphylogeny resolves global patterns of mushroom evolution.</title>
        <authorList>
            <person name="Varga T."/>
            <person name="Krizsan K."/>
            <person name="Foldi C."/>
            <person name="Dima B."/>
            <person name="Sanchez-Garcia M."/>
            <person name="Sanchez-Ramirez S."/>
            <person name="Szollosi G.J."/>
            <person name="Szarkandi J.G."/>
            <person name="Papp V."/>
            <person name="Albert L."/>
            <person name="Andreopoulos W."/>
            <person name="Angelini C."/>
            <person name="Antonin V."/>
            <person name="Barry K.W."/>
            <person name="Bougher N.L."/>
            <person name="Buchanan P."/>
            <person name="Buyck B."/>
            <person name="Bense V."/>
            <person name="Catcheside P."/>
            <person name="Chovatia M."/>
            <person name="Cooper J."/>
            <person name="Damon W."/>
            <person name="Desjardin D."/>
            <person name="Finy P."/>
            <person name="Geml J."/>
            <person name="Haridas S."/>
            <person name="Hughes K."/>
            <person name="Justo A."/>
            <person name="Karasinski D."/>
            <person name="Kautmanova I."/>
            <person name="Kiss B."/>
            <person name="Kocsube S."/>
            <person name="Kotiranta H."/>
            <person name="LaButti K.M."/>
            <person name="Lechner B.E."/>
            <person name="Liimatainen K."/>
            <person name="Lipzen A."/>
            <person name="Lukacs Z."/>
            <person name="Mihaltcheva S."/>
            <person name="Morgado L.N."/>
            <person name="Niskanen T."/>
            <person name="Noordeloos M.E."/>
            <person name="Ohm R.A."/>
            <person name="Ortiz-Santana B."/>
            <person name="Ovrebo C."/>
            <person name="Racz N."/>
            <person name="Riley R."/>
            <person name="Savchenko A."/>
            <person name="Shiryaev A."/>
            <person name="Soop K."/>
            <person name="Spirin V."/>
            <person name="Szebenyi C."/>
            <person name="Tomsovsky M."/>
            <person name="Tulloss R.E."/>
            <person name="Uehling J."/>
            <person name="Grigoriev I.V."/>
            <person name="Vagvolgyi C."/>
            <person name="Papp T."/>
            <person name="Martin F.M."/>
            <person name="Miettinen O."/>
            <person name="Hibbett D.S."/>
            <person name="Nagy L.G."/>
        </authorList>
    </citation>
    <scope>NUCLEOTIDE SEQUENCE [LARGE SCALE GENOMIC DNA]</scope>
    <source>
        <strain evidence="10 11">CBS 962.96</strain>
    </source>
</reference>
<dbReference type="Gene3D" id="2.40.110.20">
    <property type="match status" value="1"/>
</dbReference>
<feature type="region of interest" description="Disordered" evidence="5">
    <location>
        <begin position="175"/>
        <end position="198"/>
    </location>
</feature>
<dbReference type="Pfam" id="PF18158">
    <property type="entry name" value="AidB_N"/>
    <property type="match status" value="1"/>
</dbReference>
<keyword evidence="4" id="KW-0560">Oxidoreductase</keyword>
<dbReference type="SUPFAM" id="SSF47203">
    <property type="entry name" value="Acyl-CoA dehydrogenase C-terminal domain-like"/>
    <property type="match status" value="1"/>
</dbReference>
<dbReference type="InterPro" id="IPR052904">
    <property type="entry name" value="Acyl-CoA_dehydrogenase-like"/>
</dbReference>
<dbReference type="AlphaFoldDB" id="A0A4S8M4M6"/>
<evidence type="ECO:0000259" key="8">
    <source>
        <dbReference type="Pfam" id="PF18158"/>
    </source>
</evidence>
<dbReference type="Gene3D" id="6.10.250.600">
    <property type="match status" value="1"/>
</dbReference>
<dbReference type="InterPro" id="IPR009075">
    <property type="entry name" value="AcylCo_DH/oxidase_C"/>
</dbReference>
<dbReference type="InterPro" id="IPR036250">
    <property type="entry name" value="AcylCo_DH-like_C"/>
</dbReference>
<comment type="similarity">
    <text evidence="1 4">Belongs to the acyl-CoA dehydrogenase family.</text>
</comment>
<sequence length="590" mass="65627">MRVEEGFQQVIHPDDHPYLDDPVLPSLLKRLLPEKVLTEVTPDLVRLGHDLVNHVRPLSPLVQQATLAQYNQWGRRVDQLNTSEGWRRLEDLAIREGYCKIPHERRYGPHSRVYSFAKTMTMTGDYHVIFCPLSMSDGAARVIELFGTDKMKAEFHPRLISSDPERALLSGQWMTERPGGSDVSQSETTATKVPDQPGDLGPAYELNGFKRFSSAAEGNMSLALARTGKLSDGSRGLSLFLVPLRVPTFPTPLSNGVRLHRLKNKIGTWGVPTAELSLDKTRAWLIGPLNGGIKTIVPLLNLTRIHSGVHCVGSLQRCLSIARSLATVRKVHRGETLLKDIPMHVATLAQINLLYRALAQWTFTIVSLLGKQECGVCTPEEEARLRLMTPALKAFGAQRVPTAIEETMTAMGGLGYMEETGMGRLLRDVLVERIWEGTVNVLALDVMRASRDSKTVEQYVQWAFEIINSASSIKEIQPSVKTITAVVQKLPTFFEVGRSNTLAPRTILNLLAIVSCGLALLEHAVWSVKTNQDEKEVDLEAFRRWVDEAGGLGEVLKEYEDIQRKTEERVILNTRLVWGVANGKGGKAKL</sequence>
<dbReference type="Pfam" id="PF00441">
    <property type="entry name" value="Acyl-CoA_dh_1"/>
    <property type="match status" value="1"/>
</dbReference>
<keyword evidence="3 4" id="KW-0274">FAD</keyword>
<dbReference type="InterPro" id="IPR041504">
    <property type="entry name" value="AidB_N"/>
</dbReference>
<evidence type="ECO:0000256" key="4">
    <source>
        <dbReference type="RuleBase" id="RU362125"/>
    </source>
</evidence>
<evidence type="ECO:0000259" key="6">
    <source>
        <dbReference type="Pfam" id="PF00441"/>
    </source>
</evidence>
<feature type="domain" description="Acyl-CoA oxidase/dehydrogenase middle" evidence="7">
    <location>
        <begin position="172"/>
        <end position="280"/>
    </location>
</feature>
<gene>
    <name evidence="10" type="ORF">K435DRAFT_828733</name>
</gene>
<dbReference type="InterPro" id="IPR006091">
    <property type="entry name" value="Acyl-CoA_Oxase/DH_mid-dom"/>
</dbReference>
<protein>
    <submittedName>
        <fullName evidence="10">Acyl-CoA dehydrogenase NM domain-like protein</fullName>
    </submittedName>
</protein>
<dbReference type="EMBL" id="ML179161">
    <property type="protein sequence ID" value="THU97156.1"/>
    <property type="molecule type" value="Genomic_DNA"/>
</dbReference>
<feature type="domain" description="Acyl-CoA dehydrogenase/oxidase C-terminal" evidence="6">
    <location>
        <begin position="290"/>
        <end position="449"/>
    </location>
</feature>
<keyword evidence="2 4" id="KW-0285">Flavoprotein</keyword>
<evidence type="ECO:0000256" key="1">
    <source>
        <dbReference type="ARBA" id="ARBA00009347"/>
    </source>
</evidence>
<proteinExistence type="inferred from homology"/>
<dbReference type="PANTHER" id="PTHR42707">
    <property type="entry name" value="ACYL-COA DEHYDROGENASE"/>
    <property type="match status" value="1"/>
</dbReference>
<dbReference type="PANTHER" id="PTHR42707:SF2">
    <property type="entry name" value="ACD11 DEHYDROGENASE"/>
    <property type="match status" value="1"/>
</dbReference>
<feature type="compositionally biased region" description="Polar residues" evidence="5">
    <location>
        <begin position="182"/>
        <end position="191"/>
    </location>
</feature>
<dbReference type="Gene3D" id="1.20.140.10">
    <property type="entry name" value="Butyryl-CoA Dehydrogenase, subunit A, domain 3"/>
    <property type="match status" value="1"/>
</dbReference>
<evidence type="ECO:0000313" key="11">
    <source>
        <dbReference type="Proteomes" id="UP000297245"/>
    </source>
</evidence>
<dbReference type="Pfam" id="PF22217">
    <property type="entry name" value="ACDH-11_C"/>
    <property type="match status" value="1"/>
</dbReference>
<evidence type="ECO:0000256" key="2">
    <source>
        <dbReference type="ARBA" id="ARBA00022630"/>
    </source>
</evidence>
<evidence type="ECO:0000256" key="3">
    <source>
        <dbReference type="ARBA" id="ARBA00022827"/>
    </source>
</evidence>
<organism evidence="10 11">
    <name type="scientific">Dendrothele bispora (strain CBS 962.96)</name>
    <dbReference type="NCBI Taxonomy" id="1314807"/>
    <lineage>
        <taxon>Eukaryota</taxon>
        <taxon>Fungi</taxon>
        <taxon>Dikarya</taxon>
        <taxon>Basidiomycota</taxon>
        <taxon>Agaricomycotina</taxon>
        <taxon>Agaricomycetes</taxon>
        <taxon>Agaricomycetidae</taxon>
        <taxon>Agaricales</taxon>
        <taxon>Agaricales incertae sedis</taxon>
        <taxon>Dendrothele</taxon>
    </lineage>
</organism>
<keyword evidence="11" id="KW-1185">Reference proteome</keyword>
<name>A0A4S8M4M6_DENBC</name>
<feature type="domain" description="Acyl-CoA dehydrogenase 11-like C-terminal" evidence="9">
    <location>
        <begin position="465"/>
        <end position="558"/>
    </location>
</feature>